<dbReference type="PANTHER" id="PTHR35936">
    <property type="entry name" value="MEMBRANE-BOUND LYTIC MUREIN TRANSGLYCOSYLASE F"/>
    <property type="match status" value="1"/>
</dbReference>
<sequence length="295" mass="32883">MILQPNISHLSVSGLKWLRVLVAVSLLFPLWWAPPARAEEPSGVFIPNFWDPAQRPDKPDLSSIRVIRFLTEDDYPPMHFLTEDGKLAGFNVDLARAVCDALSVACTVQSRRWDTLFDALKEGRGDAVVASVRVTPKLRESFGFTAPYLRTPARFVARAGTAIDPSPETLAGKTVAVVARSAHEDYLATFFPKAERKTFDDLDRARAALQHGDVDLLFADGLTMAVWLNGQEANECCAFVGGPYGESRWFGEGVSIATRKNEVVLRRAIDWALQRVAERGVYAELYLRYFPVGFY</sequence>
<evidence type="ECO:0000313" key="4">
    <source>
        <dbReference type="Proteomes" id="UP000239772"/>
    </source>
</evidence>
<evidence type="ECO:0000256" key="1">
    <source>
        <dbReference type="ARBA" id="ARBA00022729"/>
    </source>
</evidence>
<keyword evidence="1" id="KW-0732">Signal</keyword>
<dbReference type="InterPro" id="IPR001638">
    <property type="entry name" value="Solute-binding_3/MltF_N"/>
</dbReference>
<name>A0A2T1HYG9_9HYPH</name>
<evidence type="ECO:0000259" key="2">
    <source>
        <dbReference type="SMART" id="SM00062"/>
    </source>
</evidence>
<dbReference type="SMART" id="SM00062">
    <property type="entry name" value="PBPb"/>
    <property type="match status" value="1"/>
</dbReference>
<feature type="domain" description="Solute-binding protein family 3/N-terminal" evidence="2">
    <location>
        <begin position="66"/>
        <end position="293"/>
    </location>
</feature>
<dbReference type="Pfam" id="PF00497">
    <property type="entry name" value="SBP_bac_3"/>
    <property type="match status" value="1"/>
</dbReference>
<reference evidence="4" key="1">
    <citation type="submission" date="2018-03" db="EMBL/GenBank/DDBJ databases">
        <authorList>
            <person name="Sun L."/>
            <person name="Liu H."/>
            <person name="Chen W."/>
            <person name="Huang K."/>
            <person name="Liu W."/>
            <person name="Gao X."/>
        </authorList>
    </citation>
    <scope>NUCLEOTIDE SEQUENCE [LARGE SCALE GENOMIC DNA]</scope>
    <source>
        <strain evidence="4">SH9</strain>
    </source>
</reference>
<dbReference type="EMBL" id="PVZS01000002">
    <property type="protein sequence ID" value="PSC06654.1"/>
    <property type="molecule type" value="Genomic_DNA"/>
</dbReference>
<dbReference type="OrthoDB" id="9796586at2"/>
<dbReference type="AlphaFoldDB" id="A0A2T1HYG9"/>
<accession>A0A2T1HYG9</accession>
<gene>
    <name evidence="3" type="ORF">SLNSH_02270</name>
</gene>
<dbReference type="Proteomes" id="UP000239772">
    <property type="component" value="Unassembled WGS sequence"/>
</dbReference>
<evidence type="ECO:0000313" key="3">
    <source>
        <dbReference type="EMBL" id="PSC06654.1"/>
    </source>
</evidence>
<proteinExistence type="predicted"/>
<dbReference type="PANTHER" id="PTHR35936:SF35">
    <property type="entry name" value="L-CYSTINE-BINDING PROTEIN TCYJ"/>
    <property type="match status" value="1"/>
</dbReference>
<dbReference type="Gene3D" id="3.40.190.10">
    <property type="entry name" value="Periplasmic binding protein-like II"/>
    <property type="match status" value="2"/>
</dbReference>
<dbReference type="SUPFAM" id="SSF53850">
    <property type="entry name" value="Periplasmic binding protein-like II"/>
    <property type="match status" value="1"/>
</dbReference>
<keyword evidence="4" id="KW-1185">Reference proteome</keyword>
<comment type="caution">
    <text evidence="3">The sequence shown here is derived from an EMBL/GenBank/DDBJ whole genome shotgun (WGS) entry which is preliminary data.</text>
</comment>
<protein>
    <submittedName>
        <fullName evidence="3">ABC transporter substrate-binding protein</fullName>
    </submittedName>
</protein>
<organism evidence="3 4">
    <name type="scientific">Alsobacter soli</name>
    <dbReference type="NCBI Taxonomy" id="2109933"/>
    <lineage>
        <taxon>Bacteria</taxon>
        <taxon>Pseudomonadati</taxon>
        <taxon>Pseudomonadota</taxon>
        <taxon>Alphaproteobacteria</taxon>
        <taxon>Hyphomicrobiales</taxon>
        <taxon>Alsobacteraceae</taxon>
        <taxon>Alsobacter</taxon>
    </lineage>
</organism>